<dbReference type="InterPro" id="IPR051460">
    <property type="entry name" value="HdrC_iron-sulfur_subunit"/>
</dbReference>
<evidence type="ECO:0000259" key="6">
    <source>
        <dbReference type="PROSITE" id="PS51379"/>
    </source>
</evidence>
<dbReference type="Proteomes" id="UP000539642">
    <property type="component" value="Unassembled WGS sequence"/>
</dbReference>
<comment type="caution">
    <text evidence="7">The sequence shown here is derived from an EMBL/GenBank/DDBJ whole genome shotgun (WGS) entry which is preliminary data.</text>
</comment>
<protein>
    <submittedName>
        <fullName evidence="7">Fe-S oxidoreductase/coenzyme F420-reducing hydrogenase delta subunit</fullName>
    </submittedName>
</protein>
<dbReference type="InterPro" id="IPR004017">
    <property type="entry name" value="Cys_rich_dom"/>
</dbReference>
<evidence type="ECO:0000256" key="3">
    <source>
        <dbReference type="ARBA" id="ARBA00023002"/>
    </source>
</evidence>
<name>A0A840V364_9BACT</name>
<dbReference type="Pfam" id="PF02662">
    <property type="entry name" value="FlpD"/>
    <property type="match status" value="1"/>
</dbReference>
<organism evidence="7 8">
    <name type="scientific">Desulfoprunum benzoelyticum</name>
    <dbReference type="NCBI Taxonomy" id="1506996"/>
    <lineage>
        <taxon>Bacteria</taxon>
        <taxon>Pseudomonadati</taxon>
        <taxon>Thermodesulfobacteriota</taxon>
        <taxon>Desulfobulbia</taxon>
        <taxon>Desulfobulbales</taxon>
        <taxon>Desulfobulbaceae</taxon>
        <taxon>Desulfoprunum</taxon>
    </lineage>
</organism>
<dbReference type="PANTHER" id="PTHR43255:SF1">
    <property type="entry name" value="IRON-SULFUR-BINDING OXIDOREDUCTASE FADF-RELATED"/>
    <property type="match status" value="1"/>
</dbReference>
<evidence type="ECO:0000313" key="7">
    <source>
        <dbReference type="EMBL" id="MBB5349268.1"/>
    </source>
</evidence>
<reference evidence="7 8" key="1">
    <citation type="submission" date="2020-08" db="EMBL/GenBank/DDBJ databases">
        <title>Genomic Encyclopedia of Type Strains, Phase IV (KMG-IV): sequencing the most valuable type-strain genomes for metagenomic binning, comparative biology and taxonomic classification.</title>
        <authorList>
            <person name="Goeker M."/>
        </authorList>
    </citation>
    <scope>NUCLEOTIDE SEQUENCE [LARGE SCALE GENOMIC DNA]</scope>
    <source>
        <strain evidence="7 8">DSM 28570</strain>
    </source>
</reference>
<dbReference type="PANTHER" id="PTHR43255">
    <property type="entry name" value="IRON-SULFUR-BINDING OXIDOREDUCTASE FADF-RELATED-RELATED"/>
    <property type="match status" value="1"/>
</dbReference>
<feature type="domain" description="4Fe-4S ferredoxin-type" evidence="6">
    <location>
        <begin position="156"/>
        <end position="185"/>
    </location>
</feature>
<dbReference type="GO" id="GO:0005886">
    <property type="term" value="C:plasma membrane"/>
    <property type="evidence" value="ECO:0007669"/>
    <property type="project" value="TreeGrafter"/>
</dbReference>
<keyword evidence="3" id="KW-0560">Oxidoreductase</keyword>
<dbReference type="PROSITE" id="PS00198">
    <property type="entry name" value="4FE4S_FER_1"/>
    <property type="match status" value="2"/>
</dbReference>
<dbReference type="SUPFAM" id="SSF46548">
    <property type="entry name" value="alpha-helical ferredoxin"/>
    <property type="match status" value="1"/>
</dbReference>
<evidence type="ECO:0000256" key="5">
    <source>
        <dbReference type="ARBA" id="ARBA00023014"/>
    </source>
</evidence>
<dbReference type="RefSeq" id="WP_183352074.1">
    <property type="nucleotide sequence ID" value="NZ_JACHEO010000022.1"/>
</dbReference>
<dbReference type="GO" id="GO:0051539">
    <property type="term" value="F:4 iron, 4 sulfur cluster binding"/>
    <property type="evidence" value="ECO:0007669"/>
    <property type="project" value="UniProtKB-KW"/>
</dbReference>
<proteinExistence type="predicted"/>
<dbReference type="GO" id="GO:0046872">
    <property type="term" value="F:metal ion binding"/>
    <property type="evidence" value="ECO:0007669"/>
    <property type="project" value="UniProtKB-KW"/>
</dbReference>
<evidence type="ECO:0000313" key="8">
    <source>
        <dbReference type="Proteomes" id="UP000539642"/>
    </source>
</evidence>
<dbReference type="InterPro" id="IPR009051">
    <property type="entry name" value="Helical_ferredxn"/>
</dbReference>
<dbReference type="EMBL" id="JACHEO010000022">
    <property type="protein sequence ID" value="MBB5349268.1"/>
    <property type="molecule type" value="Genomic_DNA"/>
</dbReference>
<evidence type="ECO:0000256" key="1">
    <source>
        <dbReference type="ARBA" id="ARBA00022485"/>
    </source>
</evidence>
<feature type="domain" description="4Fe-4S ferredoxin-type" evidence="6">
    <location>
        <begin position="199"/>
        <end position="229"/>
    </location>
</feature>
<keyword evidence="8" id="KW-1185">Reference proteome</keyword>
<dbReference type="InterPro" id="IPR003813">
    <property type="entry name" value="MvhD/FlpD"/>
</dbReference>
<accession>A0A840V364</accession>
<evidence type="ECO:0000256" key="2">
    <source>
        <dbReference type="ARBA" id="ARBA00022723"/>
    </source>
</evidence>
<sequence length="532" mass="59424">MTRPTKIMLFLCNWGPHAAFLSLQDDKRDIPEEVLMLRVPCTGRVDRSLLIKAFAMGADGVALVGCAPGTCRYGTGTRTAARNAHDTGKILDLMGIGQERLRAATFLPDQADGLLTFLHVFSDDIRKMGPTTITSLATAPAADDPATLPRDEVARLIATYDIHACQDCGKCSSACPLALVGKPFSARGIATAVINHDLYQSGVQENVWSCLTCGLCYQRCPSAVNFPAFIKDLRHLYRQQSIQGDEAHGGFLHSLMRSMASSEMVPNRWRNLPQDLQIDQRSPVLFYGGCAPYFDIFFGKHLDVQTEKILFDGIRLLNFFDVSPRLLTDERCCGHDLLWSGEQKHFGQVARLNVERLNSLGITTMITTCPECYMTFKTTYPDQGLELNFEVLHLYDFLEREIDRGAVEFAALDQAVTFQDSCRLCRLEDRAELPRQLLNRLQPTGFTEMRESGSAAMCCGNTAWMGCDAYSKAMQVKRLQQARETGAELLVTACPKCQIHLRCAMQDPFRGDELQMEMLDLTSVIAKTIRWK</sequence>
<keyword evidence="5" id="KW-0411">Iron-sulfur</keyword>
<dbReference type="InterPro" id="IPR017900">
    <property type="entry name" value="4Fe4S_Fe_S_CS"/>
</dbReference>
<dbReference type="Pfam" id="PF13183">
    <property type="entry name" value="Fer4_8"/>
    <property type="match status" value="1"/>
</dbReference>
<dbReference type="PROSITE" id="PS51379">
    <property type="entry name" value="4FE4S_FER_2"/>
    <property type="match status" value="2"/>
</dbReference>
<evidence type="ECO:0000256" key="4">
    <source>
        <dbReference type="ARBA" id="ARBA00023004"/>
    </source>
</evidence>
<gene>
    <name evidence="7" type="ORF">HNQ81_003020</name>
</gene>
<keyword evidence="4" id="KW-0408">Iron</keyword>
<dbReference type="GO" id="GO:0016491">
    <property type="term" value="F:oxidoreductase activity"/>
    <property type="evidence" value="ECO:0007669"/>
    <property type="project" value="UniProtKB-KW"/>
</dbReference>
<dbReference type="Pfam" id="PF02754">
    <property type="entry name" value="CCG"/>
    <property type="match status" value="2"/>
</dbReference>
<dbReference type="Gene3D" id="1.10.1060.10">
    <property type="entry name" value="Alpha-helical ferredoxin"/>
    <property type="match status" value="1"/>
</dbReference>
<dbReference type="InterPro" id="IPR017896">
    <property type="entry name" value="4Fe4S_Fe-S-bd"/>
</dbReference>
<keyword evidence="1" id="KW-0004">4Fe-4S</keyword>
<keyword evidence="2" id="KW-0479">Metal-binding</keyword>
<dbReference type="AlphaFoldDB" id="A0A840V364"/>